<sequence>MKKVCVFCGSRSGKNPAYKAAARALGEALARRGLALVYGGGNVGLMGEIADAALAAGGEVIGVIPDFLMEKELGHGGCTELHVVDSMHTRKAMMADLADAFIAMPGGFGTFDELFEIVTWCQVGVHAKPIGLLDVEHYFDPLIKMVEYAIDEDFARQDNRSLLIVRDEVETLLDALKTTPVVLGPKWDKPVTC</sequence>
<dbReference type="GO" id="GO:0009691">
    <property type="term" value="P:cytokinin biosynthetic process"/>
    <property type="evidence" value="ECO:0007669"/>
    <property type="project" value="UniProtKB-UniRule"/>
</dbReference>
<name>A0A840MGY8_9PROT</name>
<dbReference type="GO" id="GO:0005829">
    <property type="term" value="C:cytosol"/>
    <property type="evidence" value="ECO:0007669"/>
    <property type="project" value="TreeGrafter"/>
</dbReference>
<dbReference type="EC" id="3.2.2.n1" evidence="3"/>
<reference evidence="4 5" key="1">
    <citation type="submission" date="2020-08" db="EMBL/GenBank/DDBJ databases">
        <title>Genomic Encyclopedia of Type Strains, Phase IV (KMG-IV): sequencing the most valuable type-strain genomes for metagenomic binning, comparative biology and taxonomic classification.</title>
        <authorList>
            <person name="Goeker M."/>
        </authorList>
    </citation>
    <scope>NUCLEOTIDE SEQUENCE [LARGE SCALE GENOMIC DNA]</scope>
    <source>
        <strain evidence="4 5">DSM 27165</strain>
    </source>
</reference>
<dbReference type="EMBL" id="JACHHY010000009">
    <property type="protein sequence ID" value="MBB5018494.1"/>
    <property type="molecule type" value="Genomic_DNA"/>
</dbReference>
<dbReference type="InterPro" id="IPR005269">
    <property type="entry name" value="LOG"/>
</dbReference>
<comment type="catalytic activity">
    <reaction evidence="1">
        <text>AMP + H2O = D-ribose 5-phosphate + adenine</text>
        <dbReference type="Rhea" id="RHEA:20129"/>
        <dbReference type="ChEBI" id="CHEBI:15377"/>
        <dbReference type="ChEBI" id="CHEBI:16708"/>
        <dbReference type="ChEBI" id="CHEBI:78346"/>
        <dbReference type="ChEBI" id="CHEBI:456215"/>
        <dbReference type="EC" id="3.2.2.4"/>
    </reaction>
</comment>
<dbReference type="NCBIfam" id="TIGR00730">
    <property type="entry name" value="Rossman fold protein, TIGR00730 family"/>
    <property type="match status" value="1"/>
</dbReference>
<evidence type="ECO:0000256" key="2">
    <source>
        <dbReference type="ARBA" id="ARBA00006763"/>
    </source>
</evidence>
<gene>
    <name evidence="4" type="ORF">HNQ59_001783</name>
</gene>
<evidence type="ECO:0000256" key="1">
    <source>
        <dbReference type="ARBA" id="ARBA00000274"/>
    </source>
</evidence>
<dbReference type="Pfam" id="PF03641">
    <property type="entry name" value="Lysine_decarbox"/>
    <property type="match status" value="1"/>
</dbReference>
<dbReference type="Gene3D" id="3.40.50.450">
    <property type="match status" value="1"/>
</dbReference>
<keyword evidence="3" id="KW-0203">Cytokinin biosynthesis</keyword>
<keyword evidence="3" id="KW-0378">Hydrolase</keyword>
<dbReference type="SUPFAM" id="SSF102405">
    <property type="entry name" value="MCP/YpsA-like"/>
    <property type="match status" value="1"/>
</dbReference>
<dbReference type="AlphaFoldDB" id="A0A840MGY8"/>
<accession>A0A840MGY8</accession>
<evidence type="ECO:0000313" key="5">
    <source>
        <dbReference type="Proteomes" id="UP000575898"/>
    </source>
</evidence>
<proteinExistence type="inferred from homology"/>
<dbReference type="GO" id="GO:0008714">
    <property type="term" value="F:AMP nucleosidase activity"/>
    <property type="evidence" value="ECO:0007669"/>
    <property type="project" value="UniProtKB-EC"/>
</dbReference>
<dbReference type="RefSeq" id="WP_184037856.1">
    <property type="nucleotide sequence ID" value="NZ_JACHHY010000009.1"/>
</dbReference>
<protein>
    <recommendedName>
        <fullName evidence="3">Cytokinin riboside 5'-monophosphate phosphoribohydrolase</fullName>
        <ecNumber evidence="3">3.2.2.n1</ecNumber>
    </recommendedName>
</protein>
<comment type="caution">
    <text evidence="4">The sequence shown here is derived from an EMBL/GenBank/DDBJ whole genome shotgun (WGS) entry which is preliminary data.</text>
</comment>
<organism evidence="4 5">
    <name type="scientific">Chitinivorax tropicus</name>
    <dbReference type="NCBI Taxonomy" id="714531"/>
    <lineage>
        <taxon>Bacteria</taxon>
        <taxon>Pseudomonadati</taxon>
        <taxon>Pseudomonadota</taxon>
        <taxon>Betaproteobacteria</taxon>
        <taxon>Chitinivorax</taxon>
    </lineage>
</organism>
<keyword evidence="5" id="KW-1185">Reference proteome</keyword>
<evidence type="ECO:0000313" key="4">
    <source>
        <dbReference type="EMBL" id="MBB5018494.1"/>
    </source>
</evidence>
<evidence type="ECO:0000256" key="3">
    <source>
        <dbReference type="RuleBase" id="RU363015"/>
    </source>
</evidence>
<dbReference type="Proteomes" id="UP000575898">
    <property type="component" value="Unassembled WGS sequence"/>
</dbReference>
<dbReference type="PANTHER" id="PTHR31223:SF70">
    <property type="entry name" value="LOG FAMILY PROTEIN YJL055W"/>
    <property type="match status" value="1"/>
</dbReference>
<comment type="similarity">
    <text evidence="2 3">Belongs to the LOG family.</text>
</comment>
<dbReference type="InterPro" id="IPR031100">
    <property type="entry name" value="LOG_fam"/>
</dbReference>
<dbReference type="PANTHER" id="PTHR31223">
    <property type="entry name" value="LOG FAMILY PROTEIN YJL055W"/>
    <property type="match status" value="1"/>
</dbReference>